<feature type="disulfide bond" evidence="1">
    <location>
        <begin position="40"/>
        <end position="58"/>
    </location>
</feature>
<feature type="domain" description="TNFR-Cys" evidence="4">
    <location>
        <begin position="60"/>
        <end position="101"/>
    </location>
</feature>
<sequence>MKPTLGVISVAASLLPWLGWGLRCLENEYPLRRWKCCKYCPPGKQLEKRCTDTSETVCEPCEENYYNDAYTYSSCKLCTDCDSERGLRMVRPCQGTSDTICACLPGHSPEESEVEKRCKACPSGYFSRGGDEKCRPWTNCTASGRKTLHPGKEDADAICDAASSEVPTLRPVTQPPPFKTGVSLLTRVPDSSEIVLAKNQGFVWILAIAILLLTAAGLLLLLFFCRRTKKKKARIHCEDIFGVSCKDDSNGYRMPIQEQQIGVKSNFVQG</sequence>
<dbReference type="CTD" id="7293"/>
<dbReference type="InterPro" id="IPR020445">
    <property type="entry name" value="TNFR_4"/>
</dbReference>
<dbReference type="PANTHER" id="PTHR47881:SF1">
    <property type="entry name" value="TUMOR NECROSIS FACTOR RECEPTOR SUPERFAMILY MEMBER 4"/>
    <property type="match status" value="1"/>
</dbReference>
<dbReference type="Proteomes" id="UP000695026">
    <property type="component" value="Unplaced"/>
</dbReference>
<organism evidence="5 6">
    <name type="scientific">Python bivittatus</name>
    <name type="common">Burmese python</name>
    <name type="synonym">Python molurus bivittatus</name>
    <dbReference type="NCBI Taxonomy" id="176946"/>
    <lineage>
        <taxon>Eukaryota</taxon>
        <taxon>Metazoa</taxon>
        <taxon>Chordata</taxon>
        <taxon>Craniata</taxon>
        <taxon>Vertebrata</taxon>
        <taxon>Euteleostomi</taxon>
        <taxon>Lepidosauria</taxon>
        <taxon>Squamata</taxon>
        <taxon>Bifurcata</taxon>
        <taxon>Unidentata</taxon>
        <taxon>Episquamata</taxon>
        <taxon>Toxicofera</taxon>
        <taxon>Serpentes</taxon>
        <taxon>Henophidia</taxon>
        <taxon>Pythonidae</taxon>
        <taxon>Python</taxon>
    </lineage>
</organism>
<feature type="disulfide bond" evidence="1">
    <location>
        <begin position="37"/>
        <end position="50"/>
    </location>
</feature>
<dbReference type="GO" id="GO:0005031">
    <property type="term" value="F:tumor necrosis factor receptor activity"/>
    <property type="evidence" value="ECO:0007669"/>
    <property type="project" value="InterPro"/>
</dbReference>
<dbReference type="AlphaFoldDB" id="A0A9F5IID4"/>
<dbReference type="GeneID" id="103050211"/>
<evidence type="ECO:0000313" key="5">
    <source>
        <dbReference type="Proteomes" id="UP000695026"/>
    </source>
</evidence>
<feature type="signal peptide" evidence="3">
    <location>
        <begin position="1"/>
        <end position="21"/>
    </location>
</feature>
<feature type="transmembrane region" description="Helical" evidence="2">
    <location>
        <begin position="201"/>
        <end position="224"/>
    </location>
</feature>
<evidence type="ECO:0000256" key="3">
    <source>
        <dbReference type="SAM" id="SignalP"/>
    </source>
</evidence>
<dbReference type="OrthoDB" id="9950067at2759"/>
<dbReference type="GO" id="GO:0006954">
    <property type="term" value="P:inflammatory response"/>
    <property type="evidence" value="ECO:0007669"/>
    <property type="project" value="InterPro"/>
</dbReference>
<keyword evidence="2" id="KW-0812">Transmembrane</keyword>
<dbReference type="RefSeq" id="XP_025021195.1">
    <property type="nucleotide sequence ID" value="XM_025165427.1"/>
</dbReference>
<proteinExistence type="predicted"/>
<feature type="repeat" description="TNFR-Cys" evidence="1">
    <location>
        <begin position="23"/>
        <end position="58"/>
    </location>
</feature>
<dbReference type="PANTHER" id="PTHR47881">
    <property type="entry name" value="TUMOR NECROSIS FACTOR RECEPTOR SUBFAMILY MEMBER 4"/>
    <property type="match status" value="1"/>
</dbReference>
<dbReference type="Pfam" id="PF00020">
    <property type="entry name" value="TNFR_c6"/>
    <property type="match status" value="1"/>
</dbReference>
<dbReference type="OMA" id="MVSRCSR"/>
<name>A0A9F5IID4_PYTBI</name>
<feature type="repeat" description="TNFR-Cys" evidence="1">
    <location>
        <begin position="60"/>
        <end position="101"/>
    </location>
</feature>
<keyword evidence="1" id="KW-1015">Disulfide bond</keyword>
<evidence type="ECO:0000259" key="4">
    <source>
        <dbReference type="PROSITE" id="PS50050"/>
    </source>
</evidence>
<dbReference type="Gene3D" id="2.10.50.10">
    <property type="entry name" value="Tumor Necrosis Factor Receptor, subunit A, domain 2"/>
    <property type="match status" value="2"/>
</dbReference>
<keyword evidence="2" id="KW-1133">Transmembrane helix</keyword>
<keyword evidence="6" id="KW-0675">Receptor</keyword>
<accession>A0A9F5IID4</accession>
<dbReference type="InterPro" id="IPR001368">
    <property type="entry name" value="TNFR/NGFR_Cys_rich_reg"/>
</dbReference>
<gene>
    <name evidence="6" type="primary">TNFRSF4</name>
</gene>
<protein>
    <submittedName>
        <fullName evidence="6">Tumor necrosis factor receptor superfamily member 4</fullName>
    </submittedName>
</protein>
<reference evidence="6" key="1">
    <citation type="submission" date="2025-08" db="UniProtKB">
        <authorList>
            <consortium name="RefSeq"/>
        </authorList>
    </citation>
    <scope>IDENTIFICATION</scope>
    <source>
        <tissue evidence="6">Liver</tissue>
    </source>
</reference>
<feature type="domain" description="TNFR-Cys" evidence="4">
    <location>
        <begin position="23"/>
        <end position="58"/>
    </location>
</feature>
<dbReference type="KEGG" id="pbi:103050211"/>
<keyword evidence="5" id="KW-1185">Reference proteome</keyword>
<evidence type="ECO:0000256" key="2">
    <source>
        <dbReference type="SAM" id="Phobius"/>
    </source>
</evidence>
<keyword evidence="2" id="KW-0472">Membrane</keyword>
<evidence type="ECO:0000313" key="6">
    <source>
        <dbReference type="RefSeq" id="XP_025021195.1"/>
    </source>
</evidence>
<dbReference type="PROSITE" id="PS50050">
    <property type="entry name" value="TNFR_NGFR_2"/>
    <property type="match status" value="2"/>
</dbReference>
<dbReference type="PROSITE" id="PS00652">
    <property type="entry name" value="TNFR_NGFR_1"/>
    <property type="match status" value="1"/>
</dbReference>
<keyword evidence="3" id="KW-0732">Signal</keyword>
<feature type="chain" id="PRO_5039944997" evidence="3">
    <location>
        <begin position="22"/>
        <end position="270"/>
    </location>
</feature>
<comment type="caution">
    <text evidence="1">Lacks conserved residue(s) required for the propagation of feature annotation.</text>
</comment>
<dbReference type="SUPFAM" id="SSF57586">
    <property type="entry name" value="TNF receptor-like"/>
    <property type="match status" value="3"/>
</dbReference>
<evidence type="ECO:0000256" key="1">
    <source>
        <dbReference type="PROSITE-ProRule" id="PRU00206"/>
    </source>
</evidence>
<dbReference type="SMART" id="SM00208">
    <property type="entry name" value="TNFR"/>
    <property type="match status" value="3"/>
</dbReference>
<dbReference type="SMART" id="SM01411">
    <property type="entry name" value="Ephrin_rec_like"/>
    <property type="match status" value="2"/>
</dbReference>